<gene>
    <name evidence="1" type="ORF">UFOVP371_49</name>
</gene>
<organism evidence="1">
    <name type="scientific">uncultured Caudovirales phage</name>
    <dbReference type="NCBI Taxonomy" id="2100421"/>
    <lineage>
        <taxon>Viruses</taxon>
        <taxon>Duplodnaviria</taxon>
        <taxon>Heunggongvirae</taxon>
        <taxon>Uroviricota</taxon>
        <taxon>Caudoviricetes</taxon>
        <taxon>Peduoviridae</taxon>
        <taxon>Maltschvirus</taxon>
        <taxon>Maltschvirus maltsch</taxon>
    </lineage>
</organism>
<proteinExistence type="predicted"/>
<evidence type="ECO:0000313" key="1">
    <source>
        <dbReference type="EMBL" id="CAB5223017.1"/>
    </source>
</evidence>
<sequence>MIVQFLICILQACVVVEQQPYVVYKDVESCRQAAKEKVKELAVLLKDKTVETIAFRCVDKTNNFV</sequence>
<name>A0A6J7WYZ3_9CAUD</name>
<accession>A0A6J7WYZ3</accession>
<reference evidence="1" key="1">
    <citation type="submission" date="2020-05" db="EMBL/GenBank/DDBJ databases">
        <authorList>
            <person name="Chiriac C."/>
            <person name="Salcher M."/>
            <person name="Ghai R."/>
            <person name="Kavagutti S V."/>
        </authorList>
    </citation>
    <scope>NUCLEOTIDE SEQUENCE</scope>
</reference>
<protein>
    <submittedName>
        <fullName evidence="1">Uncharacterized protein</fullName>
    </submittedName>
</protein>
<dbReference type="EMBL" id="LR798312">
    <property type="protein sequence ID" value="CAB5223017.1"/>
    <property type="molecule type" value="Genomic_DNA"/>
</dbReference>